<comment type="caution">
    <text evidence="1">The sequence shown here is derived from an EMBL/GenBank/DDBJ whole genome shotgun (WGS) entry which is preliminary data.</text>
</comment>
<dbReference type="AlphaFoldDB" id="A0A9P5IPP9"/>
<dbReference type="EMBL" id="RCSW01000005">
    <property type="protein sequence ID" value="KAF7949538.1"/>
    <property type="molecule type" value="Genomic_DNA"/>
</dbReference>
<accession>A0A9P5IPP9</accession>
<sequence length="139" mass="14936">MVTYGFTVAGDRAASLEASSTTARKPQATLAFDNRISNDLFCSAIKIQQHPTLTKPKTVVSAYGFTSPAVATSAAIEFLAMPGNTSDSMNITITTNLIVKPEQAGSYSDYAIGIGKSESIHLSGRRMQDSETVRELRDR</sequence>
<gene>
    <name evidence="1" type="ORF">EAE97_003047</name>
</gene>
<dbReference type="Proteomes" id="UP000710849">
    <property type="component" value="Unassembled WGS sequence"/>
</dbReference>
<protein>
    <submittedName>
        <fullName evidence="1">Uncharacterized protein</fullName>
    </submittedName>
</protein>
<keyword evidence="2" id="KW-1185">Reference proteome</keyword>
<name>A0A9P5IPP9_9HELO</name>
<evidence type="ECO:0000313" key="1">
    <source>
        <dbReference type="EMBL" id="KAF7949538.1"/>
    </source>
</evidence>
<dbReference type="GeneID" id="62146636"/>
<reference evidence="1 2" key="1">
    <citation type="journal article" date="2020" name="Genome Biol. Evol.">
        <title>Comparative genomics of Sclerotiniaceae.</title>
        <authorList>
            <person name="Valero Jimenez C.A."/>
            <person name="Steentjes M."/>
            <person name="Scholten O.E."/>
            <person name="Van Kan J.A.L."/>
        </authorList>
    </citation>
    <scope>NUCLEOTIDE SEQUENCE [LARGE SCALE GENOMIC DNA]</scope>
    <source>
        <strain evidence="1 2">MUCL 94</strain>
    </source>
</reference>
<dbReference type="RefSeq" id="XP_038735422.1">
    <property type="nucleotide sequence ID" value="XM_038873559.1"/>
</dbReference>
<proteinExistence type="predicted"/>
<evidence type="ECO:0000313" key="2">
    <source>
        <dbReference type="Proteomes" id="UP000710849"/>
    </source>
</evidence>
<organism evidence="1 2">
    <name type="scientific">Botrytis byssoidea</name>
    <dbReference type="NCBI Taxonomy" id="139641"/>
    <lineage>
        <taxon>Eukaryota</taxon>
        <taxon>Fungi</taxon>
        <taxon>Dikarya</taxon>
        <taxon>Ascomycota</taxon>
        <taxon>Pezizomycotina</taxon>
        <taxon>Leotiomycetes</taxon>
        <taxon>Helotiales</taxon>
        <taxon>Sclerotiniaceae</taxon>
        <taxon>Botrytis</taxon>
    </lineage>
</organism>